<name>I1CQ94_RHIO9</name>
<protein>
    <submittedName>
        <fullName evidence="1">Uncharacterized protein</fullName>
    </submittedName>
</protein>
<accession>I1CQ94</accession>
<evidence type="ECO:0000313" key="2">
    <source>
        <dbReference type="Proteomes" id="UP000009138"/>
    </source>
</evidence>
<dbReference type="RefSeq" id="XP_067526020.1">
    <property type="nucleotide sequence ID" value="XM_067669919.1"/>
</dbReference>
<dbReference type="STRING" id="246409.I1CQ94"/>
<dbReference type="VEuPathDB" id="FungiDB:RO3G_15335"/>
<dbReference type="OrthoDB" id="2275179at2759"/>
<dbReference type="Proteomes" id="UP000009138">
    <property type="component" value="Unassembled WGS sequence"/>
</dbReference>
<evidence type="ECO:0000313" key="1">
    <source>
        <dbReference type="EMBL" id="EIE90624.1"/>
    </source>
</evidence>
<organism evidence="1 2">
    <name type="scientific">Rhizopus delemar (strain RA 99-880 / ATCC MYA-4621 / FGSC 9543 / NRRL 43880)</name>
    <name type="common">Mucormycosis agent</name>
    <name type="synonym">Rhizopus arrhizus var. delemar</name>
    <dbReference type="NCBI Taxonomy" id="246409"/>
    <lineage>
        <taxon>Eukaryota</taxon>
        <taxon>Fungi</taxon>
        <taxon>Fungi incertae sedis</taxon>
        <taxon>Mucoromycota</taxon>
        <taxon>Mucoromycotina</taxon>
        <taxon>Mucoromycetes</taxon>
        <taxon>Mucorales</taxon>
        <taxon>Mucorineae</taxon>
        <taxon>Rhizopodaceae</taxon>
        <taxon>Rhizopus</taxon>
    </lineage>
</organism>
<sequence length="193" mass="22080">MDELDLGRVPLPKMVWTSAKYKPSQVAQFISLMQNTNTKHPKAAREAGISHAIAYKFDKEWIDNGGAVLPGYKVASEIKRKGYNVKITEEHSQFIENYIEECPTCIVKDVTEHVCAIFEGSSINESTVYRHITEKLEFTLTRTQPRLAARNTDGIQSSLQERMKIEQVNSFSYTLSYITHYNLSNQSYEVHQV</sequence>
<dbReference type="AlphaFoldDB" id="I1CQ94"/>
<proteinExistence type="predicted"/>
<dbReference type="OMA" id="PLPEMIW"/>
<gene>
    <name evidence="1" type="ORF">RO3G_15335</name>
</gene>
<dbReference type="EMBL" id="CH476747">
    <property type="protein sequence ID" value="EIE90624.1"/>
    <property type="molecule type" value="Genomic_DNA"/>
</dbReference>
<reference evidence="1 2" key="1">
    <citation type="journal article" date="2009" name="PLoS Genet.">
        <title>Genomic analysis of the basal lineage fungus Rhizopus oryzae reveals a whole-genome duplication.</title>
        <authorList>
            <person name="Ma L.-J."/>
            <person name="Ibrahim A.S."/>
            <person name="Skory C."/>
            <person name="Grabherr M.G."/>
            <person name="Burger G."/>
            <person name="Butler M."/>
            <person name="Elias M."/>
            <person name="Idnurm A."/>
            <person name="Lang B.F."/>
            <person name="Sone T."/>
            <person name="Abe A."/>
            <person name="Calvo S.E."/>
            <person name="Corrochano L.M."/>
            <person name="Engels R."/>
            <person name="Fu J."/>
            <person name="Hansberg W."/>
            <person name="Kim J.-M."/>
            <person name="Kodira C.D."/>
            <person name="Koehrsen M.J."/>
            <person name="Liu B."/>
            <person name="Miranda-Saavedra D."/>
            <person name="O'Leary S."/>
            <person name="Ortiz-Castellanos L."/>
            <person name="Poulter R."/>
            <person name="Rodriguez-Romero J."/>
            <person name="Ruiz-Herrera J."/>
            <person name="Shen Y.-Q."/>
            <person name="Zeng Q."/>
            <person name="Galagan J."/>
            <person name="Birren B.W."/>
            <person name="Cuomo C.A."/>
            <person name="Wickes B.L."/>
        </authorList>
    </citation>
    <scope>NUCLEOTIDE SEQUENCE [LARGE SCALE GENOMIC DNA]</scope>
    <source>
        <strain evidence="2">RA 99-880 / ATCC MYA-4621 / FGSC 9543 / NRRL 43880</strain>
    </source>
</reference>
<dbReference type="GeneID" id="93622300"/>
<dbReference type="InParanoid" id="I1CQ94"/>
<keyword evidence="2" id="KW-1185">Reference proteome</keyword>